<dbReference type="RefSeq" id="XP_023934509.2">
    <property type="nucleotide sequence ID" value="XM_024078741.2"/>
</dbReference>
<dbReference type="Pfam" id="PF00089">
    <property type="entry name" value="Trypsin"/>
    <property type="match status" value="1"/>
</dbReference>
<dbReference type="InterPro" id="IPR043504">
    <property type="entry name" value="Peptidase_S1_PA_chymotrypsin"/>
</dbReference>
<dbReference type="GeneID" id="112043360"/>
<feature type="chain" id="PRO_5045825983" evidence="1">
    <location>
        <begin position="19"/>
        <end position="247"/>
    </location>
</feature>
<keyword evidence="1" id="KW-0732">Signal</keyword>
<feature type="domain" description="Peptidase S1" evidence="2">
    <location>
        <begin position="27"/>
        <end position="246"/>
    </location>
</feature>
<dbReference type="SUPFAM" id="SSF50494">
    <property type="entry name" value="Trypsin-like serine proteases"/>
    <property type="match status" value="1"/>
</dbReference>
<dbReference type="GO" id="GO:0004252">
    <property type="term" value="F:serine-type endopeptidase activity"/>
    <property type="evidence" value="ECO:0007669"/>
    <property type="project" value="InterPro"/>
</dbReference>
<protein>
    <submittedName>
        <fullName evidence="4">Uncharacterized protein LOC112043360</fullName>
    </submittedName>
</protein>
<dbReference type="KEGG" id="bany:112043360"/>
<dbReference type="OrthoDB" id="7741088at2759"/>
<evidence type="ECO:0000259" key="2">
    <source>
        <dbReference type="PROSITE" id="PS50240"/>
    </source>
</evidence>
<dbReference type="Gene3D" id="2.40.10.10">
    <property type="entry name" value="Trypsin-like serine proteases"/>
    <property type="match status" value="2"/>
</dbReference>
<reference evidence="4" key="1">
    <citation type="submission" date="2025-08" db="UniProtKB">
        <authorList>
            <consortium name="RefSeq"/>
        </authorList>
    </citation>
    <scope>IDENTIFICATION</scope>
</reference>
<evidence type="ECO:0000256" key="1">
    <source>
        <dbReference type="SAM" id="SignalP"/>
    </source>
</evidence>
<evidence type="ECO:0000313" key="3">
    <source>
        <dbReference type="Proteomes" id="UP001652582"/>
    </source>
</evidence>
<sequence>MVAIFILSLALFTGATSAADFDQYDLALNGTSNVTALHQFPSVVQVEFLDYWGWNVWTQNCAATILTSRWLLSAATCFSGPTYPSTRSRRIRAGAVYRHFGGQIVDVDFEVNYQRNVTNKTALIYDMSVVRLRSPLFYSNLVSQGAIIASGFQIPTGLVVNQNSSELTIAPVTIGVRLYPSNGTHPTILVGHPSVGEVSGDIGGPWFVGNVSIAVLSGFNTNVTWTDSIYATSISSFTNWIVSIAST</sequence>
<keyword evidence="3" id="KW-1185">Reference proteome</keyword>
<organism evidence="3 4">
    <name type="scientific">Bicyclus anynana</name>
    <name type="common">Squinting bush brown butterfly</name>
    <dbReference type="NCBI Taxonomy" id="110368"/>
    <lineage>
        <taxon>Eukaryota</taxon>
        <taxon>Metazoa</taxon>
        <taxon>Ecdysozoa</taxon>
        <taxon>Arthropoda</taxon>
        <taxon>Hexapoda</taxon>
        <taxon>Insecta</taxon>
        <taxon>Pterygota</taxon>
        <taxon>Neoptera</taxon>
        <taxon>Endopterygota</taxon>
        <taxon>Lepidoptera</taxon>
        <taxon>Glossata</taxon>
        <taxon>Ditrysia</taxon>
        <taxon>Papilionoidea</taxon>
        <taxon>Nymphalidae</taxon>
        <taxon>Satyrinae</taxon>
        <taxon>Satyrini</taxon>
        <taxon>Mycalesina</taxon>
        <taxon>Bicyclus</taxon>
    </lineage>
</organism>
<dbReference type="InterPro" id="IPR009003">
    <property type="entry name" value="Peptidase_S1_PA"/>
</dbReference>
<dbReference type="PROSITE" id="PS50240">
    <property type="entry name" value="TRYPSIN_DOM"/>
    <property type="match status" value="1"/>
</dbReference>
<dbReference type="InterPro" id="IPR001254">
    <property type="entry name" value="Trypsin_dom"/>
</dbReference>
<feature type="signal peptide" evidence="1">
    <location>
        <begin position="1"/>
        <end position="18"/>
    </location>
</feature>
<dbReference type="SMART" id="SM00020">
    <property type="entry name" value="Tryp_SPc"/>
    <property type="match status" value="1"/>
</dbReference>
<proteinExistence type="predicted"/>
<dbReference type="Proteomes" id="UP001652582">
    <property type="component" value="Chromosome 22"/>
</dbReference>
<gene>
    <name evidence="4" type="primary">LOC112043360</name>
</gene>
<dbReference type="GO" id="GO:0006508">
    <property type="term" value="P:proteolysis"/>
    <property type="evidence" value="ECO:0007669"/>
    <property type="project" value="InterPro"/>
</dbReference>
<dbReference type="AlphaFoldDB" id="A0A6J1MJG5"/>
<accession>A0A6J1MJG5</accession>
<name>A0A6J1MJG5_BICAN</name>
<evidence type="ECO:0000313" key="4">
    <source>
        <dbReference type="RefSeq" id="XP_023934509.2"/>
    </source>
</evidence>